<dbReference type="Proteomes" id="UP000032604">
    <property type="component" value="Chromosome"/>
</dbReference>
<feature type="domain" description="Thioredoxin" evidence="6">
    <location>
        <begin position="46"/>
        <end position="220"/>
    </location>
</feature>
<evidence type="ECO:0000256" key="2">
    <source>
        <dbReference type="ARBA" id="ARBA00022862"/>
    </source>
</evidence>
<keyword evidence="2" id="KW-0049">Antioxidant</keyword>
<dbReference type="InterPro" id="IPR050924">
    <property type="entry name" value="Peroxiredoxin_BCP/PrxQ"/>
</dbReference>
<gene>
    <name evidence="7" type="ORF">VO01_04950</name>
</gene>
<dbReference type="PROSITE" id="PS51352">
    <property type="entry name" value="THIOREDOXIN_2"/>
    <property type="match status" value="1"/>
</dbReference>
<dbReference type="GO" id="GO:0005737">
    <property type="term" value="C:cytoplasm"/>
    <property type="evidence" value="ECO:0007669"/>
    <property type="project" value="TreeGrafter"/>
</dbReference>
<reference evidence="7 8" key="1">
    <citation type="journal article" date="2015" name="Genome Announc.">
        <title>Complete Genome Sequence of Clavibacter michiganensis subsp. insidiosus R1-1 Using PacBio Single-Molecule Real-Time Technology.</title>
        <authorList>
            <person name="Lu Y."/>
            <person name="Samac D.A."/>
            <person name="Glazebrook J."/>
            <person name="Ishimaru C.A."/>
        </authorList>
    </citation>
    <scope>NUCLEOTIDE SEQUENCE [LARGE SCALE GENOMIC DNA]</scope>
    <source>
        <strain evidence="7 8">R1-1</strain>
    </source>
</reference>
<name>A0A0D5CFY8_9MICO</name>
<dbReference type="SUPFAM" id="SSF52833">
    <property type="entry name" value="Thioredoxin-like"/>
    <property type="match status" value="1"/>
</dbReference>
<evidence type="ECO:0000313" key="8">
    <source>
        <dbReference type="Proteomes" id="UP000032604"/>
    </source>
</evidence>
<dbReference type="EMBL" id="CP011043">
    <property type="protein sequence ID" value="AJW78561.1"/>
    <property type="molecule type" value="Genomic_DNA"/>
</dbReference>
<dbReference type="GO" id="GO:0008379">
    <property type="term" value="F:thioredoxin peroxidase activity"/>
    <property type="evidence" value="ECO:0007669"/>
    <property type="project" value="TreeGrafter"/>
</dbReference>
<accession>A0A0D5CFY8</accession>
<dbReference type="AlphaFoldDB" id="A0A0D5CFY8"/>
<keyword evidence="5" id="KW-0676">Redox-active center</keyword>
<evidence type="ECO:0000259" key="6">
    <source>
        <dbReference type="PROSITE" id="PS51352"/>
    </source>
</evidence>
<dbReference type="InterPro" id="IPR013766">
    <property type="entry name" value="Thioredoxin_domain"/>
</dbReference>
<dbReference type="InterPro" id="IPR013740">
    <property type="entry name" value="Redoxin"/>
</dbReference>
<keyword evidence="1" id="KW-0575">Peroxidase</keyword>
<dbReference type="PATRIC" id="fig|33014.5.peg.1032"/>
<protein>
    <submittedName>
        <fullName evidence="7">Peroxiredoxin</fullName>
    </submittedName>
</protein>
<dbReference type="GO" id="GO:0045454">
    <property type="term" value="P:cell redox homeostasis"/>
    <property type="evidence" value="ECO:0007669"/>
    <property type="project" value="TreeGrafter"/>
</dbReference>
<dbReference type="RefSeq" id="WP_045527273.1">
    <property type="nucleotide sequence ID" value="NZ_CP011043.1"/>
</dbReference>
<sequence>MTDTTIRAQIADFDRGFAEQIGPDLSAVFAAEQEALRAEGVPDGAVAPGDALPAATLVDPDGADVDLHAALGPGPAVVVLYRGAWCPYCNLTLRQYQAELLPALGERGATLVAVSPQTPEGSARAVEGGGLDFAVLSDPSNAFVRALGLMTEPTPEARAAHARLGFDVADSNADGTGDIPFPTVIVVDAERRVTYADVHVDYTTRTEVPDILAAVDAVLAR</sequence>
<evidence type="ECO:0000256" key="4">
    <source>
        <dbReference type="ARBA" id="ARBA00023157"/>
    </source>
</evidence>
<evidence type="ECO:0000256" key="3">
    <source>
        <dbReference type="ARBA" id="ARBA00023002"/>
    </source>
</evidence>
<dbReference type="PANTHER" id="PTHR42801">
    <property type="entry name" value="THIOREDOXIN-DEPENDENT PEROXIDE REDUCTASE"/>
    <property type="match status" value="1"/>
</dbReference>
<dbReference type="CDD" id="cd02970">
    <property type="entry name" value="PRX_like2"/>
    <property type="match status" value="1"/>
</dbReference>
<dbReference type="Pfam" id="PF08534">
    <property type="entry name" value="Redoxin"/>
    <property type="match status" value="1"/>
</dbReference>
<dbReference type="OrthoDB" id="9809746at2"/>
<keyword evidence="3" id="KW-0560">Oxidoreductase</keyword>
<evidence type="ECO:0000256" key="1">
    <source>
        <dbReference type="ARBA" id="ARBA00022559"/>
    </source>
</evidence>
<dbReference type="HOGENOM" id="CLU_042529_5_2_11"/>
<dbReference type="Gene3D" id="3.40.30.10">
    <property type="entry name" value="Glutaredoxin"/>
    <property type="match status" value="1"/>
</dbReference>
<dbReference type="PANTHER" id="PTHR42801:SF7">
    <property type="entry name" value="SLL1159 PROTEIN"/>
    <property type="match status" value="1"/>
</dbReference>
<evidence type="ECO:0000313" key="7">
    <source>
        <dbReference type="EMBL" id="AJW78561.1"/>
    </source>
</evidence>
<keyword evidence="4" id="KW-1015">Disulfide bond</keyword>
<proteinExistence type="predicted"/>
<dbReference type="InterPro" id="IPR036249">
    <property type="entry name" value="Thioredoxin-like_sf"/>
</dbReference>
<organism evidence="7 8">
    <name type="scientific">Clavibacter michiganensis subsp. insidiosus</name>
    <dbReference type="NCBI Taxonomy" id="33014"/>
    <lineage>
        <taxon>Bacteria</taxon>
        <taxon>Bacillati</taxon>
        <taxon>Actinomycetota</taxon>
        <taxon>Actinomycetes</taxon>
        <taxon>Micrococcales</taxon>
        <taxon>Microbacteriaceae</taxon>
        <taxon>Clavibacter</taxon>
    </lineage>
</organism>
<dbReference type="GO" id="GO:0034599">
    <property type="term" value="P:cellular response to oxidative stress"/>
    <property type="evidence" value="ECO:0007669"/>
    <property type="project" value="TreeGrafter"/>
</dbReference>
<dbReference type="KEGG" id="cmh:VO01_04950"/>
<evidence type="ECO:0000256" key="5">
    <source>
        <dbReference type="ARBA" id="ARBA00023284"/>
    </source>
</evidence>